<evidence type="ECO:0000313" key="1">
    <source>
        <dbReference type="EMBL" id="TWT40107.1"/>
    </source>
</evidence>
<protein>
    <recommendedName>
        <fullName evidence="3">DUF1580 domain-containing protein</fullName>
    </recommendedName>
</protein>
<name>A0A5C5VPN4_9BACT</name>
<dbReference type="OrthoDB" id="290434at2"/>
<evidence type="ECO:0008006" key="3">
    <source>
        <dbReference type="Google" id="ProtNLM"/>
    </source>
</evidence>
<dbReference type="RefSeq" id="WP_146575624.1">
    <property type="nucleotide sequence ID" value="NZ_SJPH01000014.1"/>
</dbReference>
<gene>
    <name evidence="1" type="ORF">Pla111_34360</name>
</gene>
<proteinExistence type="predicted"/>
<keyword evidence="2" id="KW-1185">Reference proteome</keyword>
<dbReference type="EMBL" id="SJPH01000014">
    <property type="protein sequence ID" value="TWT40107.1"/>
    <property type="molecule type" value="Genomic_DNA"/>
</dbReference>
<evidence type="ECO:0000313" key="2">
    <source>
        <dbReference type="Proteomes" id="UP000318995"/>
    </source>
</evidence>
<accession>A0A5C5VPN4</accession>
<reference evidence="1 2" key="1">
    <citation type="submission" date="2019-02" db="EMBL/GenBank/DDBJ databases">
        <title>Deep-cultivation of Planctomycetes and their phenomic and genomic characterization uncovers novel biology.</title>
        <authorList>
            <person name="Wiegand S."/>
            <person name="Jogler M."/>
            <person name="Boedeker C."/>
            <person name="Pinto D."/>
            <person name="Vollmers J."/>
            <person name="Rivas-Marin E."/>
            <person name="Kohn T."/>
            <person name="Peeters S.H."/>
            <person name="Heuer A."/>
            <person name="Rast P."/>
            <person name="Oberbeckmann S."/>
            <person name="Bunk B."/>
            <person name="Jeske O."/>
            <person name="Meyerdierks A."/>
            <person name="Storesund J.E."/>
            <person name="Kallscheuer N."/>
            <person name="Luecker S."/>
            <person name="Lage O.M."/>
            <person name="Pohl T."/>
            <person name="Merkel B.J."/>
            <person name="Hornburger P."/>
            <person name="Mueller R.-W."/>
            <person name="Bruemmer F."/>
            <person name="Labrenz M."/>
            <person name="Spormann A.M."/>
            <person name="Op Den Camp H."/>
            <person name="Overmann J."/>
            <person name="Amann R."/>
            <person name="Jetten M.S.M."/>
            <person name="Mascher T."/>
            <person name="Medema M.H."/>
            <person name="Devos D.P."/>
            <person name="Kaster A.-K."/>
            <person name="Ovreas L."/>
            <person name="Rohde M."/>
            <person name="Galperin M.Y."/>
            <person name="Jogler C."/>
        </authorList>
    </citation>
    <scope>NUCLEOTIDE SEQUENCE [LARGE SCALE GENOMIC DNA]</scope>
    <source>
        <strain evidence="1 2">Pla111</strain>
    </source>
</reference>
<dbReference type="AlphaFoldDB" id="A0A5C5VPN4"/>
<dbReference type="InterPro" id="IPR011474">
    <property type="entry name" value="DUF1580"/>
</dbReference>
<comment type="caution">
    <text evidence="1">The sequence shown here is derived from an EMBL/GenBank/DDBJ whole genome shotgun (WGS) entry which is preliminary data.</text>
</comment>
<organism evidence="1 2">
    <name type="scientific">Botrimarina hoheduenensis</name>
    <dbReference type="NCBI Taxonomy" id="2528000"/>
    <lineage>
        <taxon>Bacteria</taxon>
        <taxon>Pseudomonadati</taxon>
        <taxon>Planctomycetota</taxon>
        <taxon>Planctomycetia</taxon>
        <taxon>Pirellulales</taxon>
        <taxon>Lacipirellulaceae</taxon>
        <taxon>Botrimarina</taxon>
    </lineage>
</organism>
<dbReference type="Pfam" id="PF07618">
    <property type="entry name" value="DUF1580"/>
    <property type="match status" value="1"/>
</dbReference>
<sequence>MQVAIENVAELLSVATAVERETGVRPHPTTCSRWIHKGVGGIRLKAMHLGGRPMTTRAAVREFIIARTEAAGLCSAEGCV</sequence>
<dbReference type="Proteomes" id="UP000318995">
    <property type="component" value="Unassembled WGS sequence"/>
</dbReference>